<gene>
    <name evidence="1" type="ORF">ACD661_01905</name>
</gene>
<comment type="caution">
    <text evidence="1">The sequence shown here is derived from an EMBL/GenBank/DDBJ whole genome shotgun (WGS) entry which is preliminary data.</text>
</comment>
<dbReference type="RefSeq" id="WP_400185898.1">
    <property type="nucleotide sequence ID" value="NZ_JBGORX010000001.1"/>
</dbReference>
<evidence type="ECO:0000313" key="1">
    <source>
        <dbReference type="EMBL" id="MFJ1267306.1"/>
    </source>
</evidence>
<sequence length="66" mass="8045">MKSYLNPQPYAVDRVSKIHEKPIKPEHYKSYKKNKTAKEIYKNESEEQAWTDVLEKFNPYQKFKHD</sequence>
<dbReference type="Proteomes" id="UP001615550">
    <property type="component" value="Unassembled WGS sequence"/>
</dbReference>
<dbReference type="EMBL" id="JBGORX010000001">
    <property type="protein sequence ID" value="MFJ1267306.1"/>
    <property type="molecule type" value="Genomic_DNA"/>
</dbReference>
<accession>A0ABW8D3N0</accession>
<organism evidence="1 2">
    <name type="scientific">Legionella lytica</name>
    <dbReference type="NCBI Taxonomy" id="96232"/>
    <lineage>
        <taxon>Bacteria</taxon>
        <taxon>Pseudomonadati</taxon>
        <taxon>Pseudomonadota</taxon>
        <taxon>Gammaproteobacteria</taxon>
        <taxon>Legionellales</taxon>
        <taxon>Legionellaceae</taxon>
        <taxon>Legionella</taxon>
    </lineage>
</organism>
<evidence type="ECO:0000313" key="2">
    <source>
        <dbReference type="Proteomes" id="UP001615550"/>
    </source>
</evidence>
<reference evidence="1 2" key="1">
    <citation type="submission" date="2024-08" db="EMBL/GenBank/DDBJ databases">
        <title>Draft Genome Sequence of Legionella lytica strain DSB2004, Isolated From a Fire Sprinkler System.</title>
        <authorList>
            <person name="Everhart A.D."/>
            <person name="Kidane D.T."/>
            <person name="Farone A.L."/>
            <person name="Farone M.B."/>
        </authorList>
    </citation>
    <scope>NUCLEOTIDE SEQUENCE [LARGE SCALE GENOMIC DNA]</scope>
    <source>
        <strain evidence="1 2">DSB2004</strain>
    </source>
</reference>
<name>A0ABW8D3N0_9GAMM</name>
<protein>
    <submittedName>
        <fullName evidence="1">Uncharacterized protein</fullName>
    </submittedName>
</protein>
<keyword evidence="2" id="KW-1185">Reference proteome</keyword>
<proteinExistence type="predicted"/>